<dbReference type="InterPro" id="IPR052221">
    <property type="entry name" value="SLC35F_Transporter"/>
</dbReference>
<comment type="similarity">
    <text evidence="2">Belongs to the SLC35F solute transporter family.</text>
</comment>
<gene>
    <name evidence="10" type="ORF">L596_008266</name>
</gene>
<evidence type="ECO:0000256" key="8">
    <source>
        <dbReference type="SAM" id="MobiDB-lite"/>
    </source>
</evidence>
<dbReference type="OrthoDB" id="429955at2759"/>
<evidence type="ECO:0000256" key="4">
    <source>
        <dbReference type="ARBA" id="ARBA00022692"/>
    </source>
</evidence>
<dbReference type="Pfam" id="PF06027">
    <property type="entry name" value="SLC35F"/>
    <property type="match status" value="1"/>
</dbReference>
<dbReference type="GO" id="GO:0022857">
    <property type="term" value="F:transmembrane transporter activity"/>
    <property type="evidence" value="ECO:0007669"/>
    <property type="project" value="InterPro"/>
</dbReference>
<reference evidence="10 11" key="2">
    <citation type="journal article" date="2019" name="G3 (Bethesda)">
        <title>Hybrid Assembly of the Genome of the Entomopathogenic Nematode Steinernema carpocapsae Identifies the X-Chromosome.</title>
        <authorList>
            <person name="Serra L."/>
            <person name="Macchietto M."/>
            <person name="Macias-Munoz A."/>
            <person name="McGill C.J."/>
            <person name="Rodriguez I.M."/>
            <person name="Rodriguez B."/>
            <person name="Murad R."/>
            <person name="Mortazavi A."/>
        </authorList>
    </citation>
    <scope>NUCLEOTIDE SEQUENCE [LARGE SCALE GENOMIC DNA]</scope>
    <source>
        <strain evidence="10 11">ALL</strain>
    </source>
</reference>
<evidence type="ECO:0000256" key="2">
    <source>
        <dbReference type="ARBA" id="ARBA00007863"/>
    </source>
</evidence>
<feature type="transmembrane region" description="Helical" evidence="9">
    <location>
        <begin position="235"/>
        <end position="254"/>
    </location>
</feature>
<evidence type="ECO:0000256" key="3">
    <source>
        <dbReference type="ARBA" id="ARBA00022448"/>
    </source>
</evidence>
<feature type="transmembrane region" description="Helical" evidence="9">
    <location>
        <begin position="302"/>
        <end position="322"/>
    </location>
</feature>
<evidence type="ECO:0000256" key="9">
    <source>
        <dbReference type="SAM" id="Phobius"/>
    </source>
</evidence>
<dbReference type="PANTHER" id="PTHR14233">
    <property type="entry name" value="DUF914-RELATED"/>
    <property type="match status" value="1"/>
</dbReference>
<sequence length="436" mass="48147">MSSFLLYYKSSEAEKEPLLGLRSERRKRSAMSSESSSPKVVVVSTPRMASPPALTYESDEEEESINCSPCCDNDNVSRTFLAIVIGQLLSLCLCGTGVASQLLQRDKVNTPTAQSFLNYFALCSVYGVILFFRTGEKGFLPVLRERGWKYLLLALIDVEANFVIVMAYQYTTLTSIQLLDCSTIPIVMVLSWLFLSVRYLTSHVIGVGVCLVGIACVIVSDVLSGKGLAGGSDRFLGDMLCIGGSLLYAIANVAEEYLIKQNNSRVEYLGMVGLFGSIISGIQLAIIERNNLAEVNWTTSVILEYLLFTVCMFAFYSTVTVVMQKTSALMFNLGVLSADFYSLLIGIFLFKYEFHILYFVSFAVVIIGSIIYSMRPTAQRDADEPRRILPCCFICCCCCGCCFETNSSRGSVELQINDNRTDELGNNESIDTFTAS</sequence>
<feature type="transmembrane region" description="Helical" evidence="9">
    <location>
        <begin position="116"/>
        <end position="135"/>
    </location>
</feature>
<reference evidence="10 11" key="1">
    <citation type="journal article" date="2015" name="Genome Biol.">
        <title>Comparative genomics of Steinernema reveals deeply conserved gene regulatory networks.</title>
        <authorList>
            <person name="Dillman A.R."/>
            <person name="Macchietto M."/>
            <person name="Porter C.F."/>
            <person name="Rogers A."/>
            <person name="Williams B."/>
            <person name="Antoshechkin I."/>
            <person name="Lee M.M."/>
            <person name="Goodwin Z."/>
            <person name="Lu X."/>
            <person name="Lewis E.E."/>
            <person name="Goodrich-Blair H."/>
            <person name="Stock S.P."/>
            <person name="Adams B.J."/>
            <person name="Sternberg P.W."/>
            <person name="Mortazavi A."/>
        </authorList>
    </citation>
    <scope>NUCLEOTIDE SEQUENCE [LARGE SCALE GENOMIC DNA]</scope>
    <source>
        <strain evidence="10 11">ALL</strain>
    </source>
</reference>
<dbReference type="SUPFAM" id="SSF103481">
    <property type="entry name" value="Multidrug resistance efflux transporter EmrE"/>
    <property type="match status" value="1"/>
</dbReference>
<keyword evidence="11" id="KW-1185">Reference proteome</keyword>
<evidence type="ECO:0000256" key="6">
    <source>
        <dbReference type="ARBA" id="ARBA00023136"/>
    </source>
</evidence>
<evidence type="ECO:0008006" key="12">
    <source>
        <dbReference type="Google" id="ProtNLM"/>
    </source>
</evidence>
<evidence type="ECO:0000256" key="5">
    <source>
        <dbReference type="ARBA" id="ARBA00022989"/>
    </source>
</evidence>
<protein>
    <recommendedName>
        <fullName evidence="12">EamA domain-containing protein</fullName>
    </recommendedName>
</protein>
<comment type="function">
    <text evidence="7">Putative solute transporter.</text>
</comment>
<feature type="transmembrane region" description="Helical" evidence="9">
    <location>
        <begin position="176"/>
        <end position="197"/>
    </location>
</feature>
<dbReference type="AlphaFoldDB" id="A0A4U5PCG7"/>
<keyword evidence="4 9" id="KW-0812">Transmembrane</keyword>
<organism evidence="10 11">
    <name type="scientific">Steinernema carpocapsae</name>
    <name type="common">Entomopathogenic nematode</name>
    <dbReference type="NCBI Taxonomy" id="34508"/>
    <lineage>
        <taxon>Eukaryota</taxon>
        <taxon>Metazoa</taxon>
        <taxon>Ecdysozoa</taxon>
        <taxon>Nematoda</taxon>
        <taxon>Chromadorea</taxon>
        <taxon>Rhabditida</taxon>
        <taxon>Tylenchina</taxon>
        <taxon>Panagrolaimomorpha</taxon>
        <taxon>Strongyloidoidea</taxon>
        <taxon>Steinernematidae</taxon>
        <taxon>Steinernema</taxon>
    </lineage>
</organism>
<feature type="region of interest" description="Disordered" evidence="8">
    <location>
        <begin position="18"/>
        <end position="42"/>
    </location>
</feature>
<dbReference type="InterPro" id="IPR037185">
    <property type="entry name" value="EmrE-like"/>
</dbReference>
<keyword evidence="5 9" id="KW-1133">Transmembrane helix</keyword>
<accession>A0A4U5PCG7</accession>
<proteinExistence type="inferred from homology"/>
<evidence type="ECO:0000256" key="7">
    <source>
        <dbReference type="ARBA" id="ARBA00037727"/>
    </source>
</evidence>
<comment type="caution">
    <text evidence="10">The sequence shown here is derived from an EMBL/GenBank/DDBJ whole genome shotgun (WGS) entry which is preliminary data.</text>
</comment>
<feature type="transmembrane region" description="Helical" evidence="9">
    <location>
        <begin position="356"/>
        <end position="374"/>
    </location>
</feature>
<name>A0A4U5PCG7_STECR</name>
<feature type="transmembrane region" description="Helical" evidence="9">
    <location>
        <begin position="329"/>
        <end position="350"/>
    </location>
</feature>
<dbReference type="InterPro" id="IPR009262">
    <property type="entry name" value="SLC35_F1/F2/F6"/>
</dbReference>
<feature type="transmembrane region" description="Helical" evidence="9">
    <location>
        <begin position="80"/>
        <end position="104"/>
    </location>
</feature>
<evidence type="ECO:0000313" key="10">
    <source>
        <dbReference type="EMBL" id="TKR93893.1"/>
    </source>
</evidence>
<keyword evidence="6 9" id="KW-0472">Membrane</keyword>
<feature type="transmembrane region" description="Helical" evidence="9">
    <location>
        <begin position="204"/>
        <end position="223"/>
    </location>
</feature>
<dbReference type="GO" id="GO:0016020">
    <property type="term" value="C:membrane"/>
    <property type="evidence" value="ECO:0007669"/>
    <property type="project" value="UniProtKB-SubCell"/>
</dbReference>
<dbReference type="STRING" id="34508.A0A4U5PCG7"/>
<feature type="transmembrane region" description="Helical" evidence="9">
    <location>
        <begin position="266"/>
        <end position="287"/>
    </location>
</feature>
<comment type="subcellular location">
    <subcellularLocation>
        <location evidence="1">Membrane</location>
        <topology evidence="1">Multi-pass membrane protein</topology>
    </subcellularLocation>
</comment>
<dbReference type="EMBL" id="AZBU02000002">
    <property type="protein sequence ID" value="TKR93893.1"/>
    <property type="molecule type" value="Genomic_DNA"/>
</dbReference>
<feature type="compositionally biased region" description="Low complexity" evidence="8">
    <location>
        <begin position="30"/>
        <end position="42"/>
    </location>
</feature>
<dbReference type="PANTHER" id="PTHR14233:SF4">
    <property type="entry name" value="SOLUTE CARRIER FAMILY 35 MEMBER F2"/>
    <property type="match status" value="1"/>
</dbReference>
<keyword evidence="3" id="KW-0813">Transport</keyword>
<dbReference type="Proteomes" id="UP000298663">
    <property type="component" value="Unassembled WGS sequence"/>
</dbReference>
<feature type="transmembrane region" description="Helical" evidence="9">
    <location>
        <begin position="147"/>
        <end position="170"/>
    </location>
</feature>
<evidence type="ECO:0000313" key="11">
    <source>
        <dbReference type="Proteomes" id="UP000298663"/>
    </source>
</evidence>
<evidence type="ECO:0000256" key="1">
    <source>
        <dbReference type="ARBA" id="ARBA00004141"/>
    </source>
</evidence>